<proteinExistence type="predicted"/>
<dbReference type="Proteomes" id="UP001155079">
    <property type="component" value="Unassembled WGS sequence"/>
</dbReference>
<sequence length="115" mass="12948">MTLKLARQVLHMEEKSPIAGPLQALGIIFLIVLSVTFLSELTEWLWGWDANLVLAILSVPTLIFIALPLFVTFSLLLGLYWQVLMYIFAAKKIANPQRAVMRNFVGYRDNTPAGN</sequence>
<accession>A0ABT0V4M2</accession>
<name>A0ABT0V4M2_9HYPH</name>
<keyword evidence="1" id="KW-0472">Membrane</keyword>
<gene>
    <name evidence="2" type="ORF">NBH20_06705</name>
</gene>
<keyword evidence="1" id="KW-1133">Transmembrane helix</keyword>
<comment type="caution">
    <text evidence="2">The sequence shown here is derived from an EMBL/GenBank/DDBJ whole genome shotgun (WGS) entry which is preliminary data.</text>
</comment>
<evidence type="ECO:0008006" key="4">
    <source>
        <dbReference type="Google" id="ProtNLM"/>
    </source>
</evidence>
<dbReference type="EMBL" id="JAMQAY010000002">
    <property type="protein sequence ID" value="MCM2400839.1"/>
    <property type="molecule type" value="Genomic_DNA"/>
</dbReference>
<feature type="transmembrane region" description="Helical" evidence="1">
    <location>
        <begin position="21"/>
        <end position="42"/>
    </location>
</feature>
<organism evidence="2 3">
    <name type="scientific">Ciceribacter sichuanensis</name>
    <dbReference type="NCBI Taxonomy" id="2949647"/>
    <lineage>
        <taxon>Bacteria</taxon>
        <taxon>Pseudomonadati</taxon>
        <taxon>Pseudomonadota</taxon>
        <taxon>Alphaproteobacteria</taxon>
        <taxon>Hyphomicrobiales</taxon>
        <taxon>Rhizobiaceae</taxon>
        <taxon>Ciceribacter</taxon>
    </lineage>
</organism>
<keyword evidence="1" id="KW-0812">Transmembrane</keyword>
<protein>
    <recommendedName>
        <fullName evidence="4">DUF983 domain-containing protein</fullName>
    </recommendedName>
</protein>
<evidence type="ECO:0000256" key="1">
    <source>
        <dbReference type="SAM" id="Phobius"/>
    </source>
</evidence>
<dbReference type="RefSeq" id="WP_250944437.1">
    <property type="nucleotide sequence ID" value="NZ_JAMQAY010000002.1"/>
</dbReference>
<keyword evidence="3" id="KW-1185">Reference proteome</keyword>
<evidence type="ECO:0000313" key="3">
    <source>
        <dbReference type="Proteomes" id="UP001155079"/>
    </source>
</evidence>
<evidence type="ECO:0000313" key="2">
    <source>
        <dbReference type="EMBL" id="MCM2400839.1"/>
    </source>
</evidence>
<feature type="transmembrane region" description="Helical" evidence="1">
    <location>
        <begin position="62"/>
        <end position="88"/>
    </location>
</feature>
<reference evidence="2 3" key="1">
    <citation type="submission" date="2022-06" db="EMBL/GenBank/DDBJ databases">
        <authorList>
            <person name="Sun Q."/>
        </authorList>
    </citation>
    <scope>NUCLEOTIDE SEQUENCE [LARGE SCALE GENOMIC DNA]</scope>
    <source>
        <strain evidence="2 3">S153</strain>
    </source>
</reference>